<dbReference type="EMBL" id="QUOT01000001">
    <property type="protein sequence ID" value="REL32757.1"/>
    <property type="molecule type" value="Genomic_DNA"/>
</dbReference>
<protein>
    <submittedName>
        <fullName evidence="1">Transglutaminase</fullName>
    </submittedName>
</protein>
<dbReference type="InterPro" id="IPR010319">
    <property type="entry name" value="Transglutaminase-like_Cys_pept"/>
</dbReference>
<proteinExistence type="predicted"/>
<dbReference type="PANTHER" id="PTHR39327">
    <property type="match status" value="1"/>
</dbReference>
<accession>A0A3E0U895</accession>
<organism evidence="1 2">
    <name type="scientific">Thalassotalea euphylliae</name>
    <dbReference type="NCBI Taxonomy" id="1655234"/>
    <lineage>
        <taxon>Bacteria</taxon>
        <taxon>Pseudomonadati</taxon>
        <taxon>Pseudomonadota</taxon>
        <taxon>Gammaproteobacteria</taxon>
        <taxon>Alteromonadales</taxon>
        <taxon>Colwelliaceae</taxon>
        <taxon>Thalassotalea</taxon>
    </lineage>
</organism>
<sequence>MLSFFSLADRQLSLFPENLLHSVELEYGDDAKERVTRWRDIVSEYQNDSEKEKLYTVNRFFNQLRFVDDNQVWGQKDYWATPVEFLGKNAGDCEDFSIAKYFTLTALGVPKEKLRLMYVQALSIKQAHMVLAYFETPDAMPLLLDNLNKRILPANLRRDLKPVYSFNGDGLWAAKAQGRGKKLRNTGHGMWENMLVRIEQGK</sequence>
<gene>
    <name evidence="1" type="ORF">DXX94_15110</name>
</gene>
<keyword evidence="2" id="KW-1185">Reference proteome</keyword>
<evidence type="ECO:0000313" key="1">
    <source>
        <dbReference type="EMBL" id="REL32757.1"/>
    </source>
</evidence>
<dbReference type="Gene3D" id="3.10.620.30">
    <property type="match status" value="1"/>
</dbReference>
<comment type="caution">
    <text evidence="1">The sequence shown here is derived from an EMBL/GenBank/DDBJ whole genome shotgun (WGS) entry which is preliminary data.</text>
</comment>
<name>A0A3E0U895_9GAMM</name>
<reference evidence="2" key="1">
    <citation type="submission" date="2018-08" db="EMBL/GenBank/DDBJ databases">
        <title>Thalassotalea euphylliae genome.</title>
        <authorList>
            <person name="Summers S."/>
            <person name="Rice S.A."/>
            <person name="Freckelton M.L."/>
            <person name="Nedved B.T."/>
            <person name="Hadfield M.G."/>
        </authorList>
    </citation>
    <scope>NUCLEOTIDE SEQUENCE [LARGE SCALE GENOMIC DNA]</scope>
    <source>
        <strain evidence="2">H3</strain>
    </source>
</reference>
<dbReference type="PANTHER" id="PTHR39327:SF1">
    <property type="entry name" value="BLR5470 PROTEIN"/>
    <property type="match status" value="1"/>
</dbReference>
<dbReference type="Proteomes" id="UP000256899">
    <property type="component" value="Unassembled WGS sequence"/>
</dbReference>
<evidence type="ECO:0000313" key="2">
    <source>
        <dbReference type="Proteomes" id="UP000256899"/>
    </source>
</evidence>
<dbReference type="AlphaFoldDB" id="A0A3E0U895"/>
<dbReference type="Pfam" id="PF06035">
    <property type="entry name" value="Peptidase_C93"/>
    <property type="match status" value="1"/>
</dbReference>